<evidence type="ECO:0000256" key="6">
    <source>
        <dbReference type="SAM" id="Phobius"/>
    </source>
</evidence>
<dbReference type="InterPro" id="IPR020846">
    <property type="entry name" value="MFS_dom"/>
</dbReference>
<dbReference type="Proteomes" id="UP000481360">
    <property type="component" value="Unassembled WGS sequence"/>
</dbReference>
<name>A0A7C9RML1_9PSEU</name>
<evidence type="ECO:0000256" key="3">
    <source>
        <dbReference type="ARBA" id="ARBA00022692"/>
    </source>
</evidence>
<dbReference type="PANTHER" id="PTHR23513:SF11">
    <property type="entry name" value="STAPHYLOFERRIN A TRANSPORTER"/>
    <property type="match status" value="1"/>
</dbReference>
<dbReference type="RefSeq" id="WP_166044703.1">
    <property type="nucleotide sequence ID" value="NZ_JAAMPJ010000001.1"/>
</dbReference>
<keyword evidence="2" id="KW-1003">Cell membrane</keyword>
<keyword evidence="4 6" id="KW-1133">Transmembrane helix</keyword>
<evidence type="ECO:0000256" key="1">
    <source>
        <dbReference type="ARBA" id="ARBA00004651"/>
    </source>
</evidence>
<feature type="transmembrane region" description="Helical" evidence="6">
    <location>
        <begin position="54"/>
        <end position="78"/>
    </location>
</feature>
<feature type="transmembrane region" description="Helical" evidence="6">
    <location>
        <begin position="152"/>
        <end position="171"/>
    </location>
</feature>
<evidence type="ECO:0000256" key="4">
    <source>
        <dbReference type="ARBA" id="ARBA00022989"/>
    </source>
</evidence>
<protein>
    <submittedName>
        <fullName evidence="8">MFS transporter</fullName>
    </submittedName>
</protein>
<evidence type="ECO:0000256" key="2">
    <source>
        <dbReference type="ARBA" id="ARBA00022475"/>
    </source>
</evidence>
<reference evidence="8 9" key="1">
    <citation type="submission" date="2020-03" db="EMBL/GenBank/DDBJ databases">
        <title>Isolation and identification of active actinomycetes.</title>
        <authorList>
            <person name="Sun X."/>
        </authorList>
    </citation>
    <scope>NUCLEOTIDE SEQUENCE [LARGE SCALE GENOMIC DNA]</scope>
    <source>
        <strain evidence="8 9">NEAU-D13</strain>
    </source>
</reference>
<accession>A0A7C9RML1</accession>
<feature type="transmembrane region" description="Helical" evidence="6">
    <location>
        <begin position="369"/>
        <end position="389"/>
    </location>
</feature>
<evidence type="ECO:0000259" key="7">
    <source>
        <dbReference type="PROSITE" id="PS50850"/>
    </source>
</evidence>
<proteinExistence type="predicted"/>
<dbReference type="PANTHER" id="PTHR23513">
    <property type="entry name" value="INTEGRAL MEMBRANE EFFLUX PROTEIN-RELATED"/>
    <property type="match status" value="1"/>
</dbReference>
<gene>
    <name evidence="8" type="ORF">G7043_07300</name>
</gene>
<keyword evidence="5 6" id="KW-0472">Membrane</keyword>
<feature type="transmembrane region" description="Helical" evidence="6">
    <location>
        <begin position="177"/>
        <end position="196"/>
    </location>
</feature>
<feature type="transmembrane region" description="Helical" evidence="6">
    <location>
        <begin position="340"/>
        <end position="363"/>
    </location>
</feature>
<dbReference type="InterPro" id="IPR011701">
    <property type="entry name" value="MFS"/>
</dbReference>
<dbReference type="EMBL" id="JAAMPJ010000001">
    <property type="protein sequence ID" value="NGY58731.1"/>
    <property type="molecule type" value="Genomic_DNA"/>
</dbReference>
<feature type="transmembrane region" description="Helical" evidence="6">
    <location>
        <begin position="111"/>
        <end position="132"/>
    </location>
</feature>
<keyword evidence="3 6" id="KW-0812">Transmembrane</keyword>
<dbReference type="SUPFAM" id="SSF103473">
    <property type="entry name" value="MFS general substrate transporter"/>
    <property type="match status" value="1"/>
</dbReference>
<evidence type="ECO:0000313" key="8">
    <source>
        <dbReference type="EMBL" id="NGY58731.1"/>
    </source>
</evidence>
<keyword evidence="9" id="KW-1185">Reference proteome</keyword>
<dbReference type="Pfam" id="PF07690">
    <property type="entry name" value="MFS_1"/>
    <property type="match status" value="1"/>
</dbReference>
<dbReference type="GO" id="GO:0022857">
    <property type="term" value="F:transmembrane transporter activity"/>
    <property type="evidence" value="ECO:0007669"/>
    <property type="project" value="InterPro"/>
</dbReference>
<dbReference type="GO" id="GO:0005886">
    <property type="term" value="C:plasma membrane"/>
    <property type="evidence" value="ECO:0007669"/>
    <property type="project" value="UniProtKB-SubCell"/>
</dbReference>
<dbReference type="AlphaFoldDB" id="A0A7C9RML1"/>
<organism evidence="8 9">
    <name type="scientific">Lentzea alba</name>
    <dbReference type="NCBI Taxonomy" id="2714351"/>
    <lineage>
        <taxon>Bacteria</taxon>
        <taxon>Bacillati</taxon>
        <taxon>Actinomycetota</taxon>
        <taxon>Actinomycetes</taxon>
        <taxon>Pseudonocardiales</taxon>
        <taxon>Pseudonocardiaceae</taxon>
        <taxon>Lentzea</taxon>
    </lineage>
</organism>
<feature type="transmembrane region" description="Helical" evidence="6">
    <location>
        <begin position="255"/>
        <end position="276"/>
    </location>
</feature>
<feature type="transmembrane region" description="Helical" evidence="6">
    <location>
        <begin position="310"/>
        <end position="328"/>
    </location>
</feature>
<evidence type="ECO:0000256" key="5">
    <source>
        <dbReference type="ARBA" id="ARBA00023136"/>
    </source>
</evidence>
<feature type="domain" description="Major facilitator superfamily (MFS) profile" evidence="7">
    <location>
        <begin position="1"/>
        <end position="393"/>
    </location>
</feature>
<dbReference type="InterPro" id="IPR036259">
    <property type="entry name" value="MFS_trans_sf"/>
</dbReference>
<dbReference type="CDD" id="cd06173">
    <property type="entry name" value="MFS_MefA_like"/>
    <property type="match status" value="1"/>
</dbReference>
<feature type="transmembrane region" description="Helical" evidence="6">
    <location>
        <begin position="283"/>
        <end position="304"/>
    </location>
</feature>
<comment type="subcellular location">
    <subcellularLocation>
        <location evidence="1">Cell membrane</location>
        <topology evidence="1">Multi-pass membrane protein</topology>
    </subcellularLocation>
</comment>
<feature type="transmembrane region" description="Helical" evidence="6">
    <location>
        <begin position="12"/>
        <end position="34"/>
    </location>
</feature>
<sequence length="394" mass="40173">MPVRGTKPKLTYRQVVLMPQVAPLLGAALFSRLAEEMFTLALVLHVLDVFRSPTLAGVVVFAAVAPGLIISPVAGALLDRVGAVRSVVADLVASAVLVGALAFVSGGIVPIVVLAVLYSLTSPLNIAGVRVLLPRLVPGPAAERANALDSGLFNLVEVLGPVLAGALFALAGGRTTMLVVAVLYAVACALMLLLPATPPTHTEHRPLLRSTVEGVRYVLTHPVLRALVVSYGLYQVAWGVLVVAVPTVAGSARAGLLWGVAGFAGIVGALIVGHVLREGRERAAMIVGTALTAVAAVVAVGGIVGLTIGLVVVGLVSGLVNVGLLTLRQRRTDPEKLGRVLAVSISLNILGMPIGSAVGGFVIERSSALAFVVAGVAAALGAVAMWVMVPNQAR</sequence>
<dbReference type="PROSITE" id="PS50850">
    <property type="entry name" value="MFS"/>
    <property type="match status" value="1"/>
</dbReference>
<evidence type="ECO:0000313" key="9">
    <source>
        <dbReference type="Proteomes" id="UP000481360"/>
    </source>
</evidence>
<dbReference type="Gene3D" id="1.20.1250.20">
    <property type="entry name" value="MFS general substrate transporter like domains"/>
    <property type="match status" value="1"/>
</dbReference>
<feature type="transmembrane region" description="Helical" evidence="6">
    <location>
        <begin position="87"/>
        <end position="105"/>
    </location>
</feature>
<feature type="transmembrane region" description="Helical" evidence="6">
    <location>
        <begin position="226"/>
        <end position="249"/>
    </location>
</feature>
<comment type="caution">
    <text evidence="8">The sequence shown here is derived from an EMBL/GenBank/DDBJ whole genome shotgun (WGS) entry which is preliminary data.</text>
</comment>